<organism evidence="3 4">
    <name type="scientific">Hevea brasiliensis</name>
    <name type="common">Para rubber tree</name>
    <name type="synonym">Siphonia brasiliensis</name>
    <dbReference type="NCBI Taxonomy" id="3981"/>
    <lineage>
        <taxon>Eukaryota</taxon>
        <taxon>Viridiplantae</taxon>
        <taxon>Streptophyta</taxon>
        <taxon>Embryophyta</taxon>
        <taxon>Tracheophyta</taxon>
        <taxon>Spermatophyta</taxon>
        <taxon>Magnoliopsida</taxon>
        <taxon>eudicotyledons</taxon>
        <taxon>Gunneridae</taxon>
        <taxon>Pentapetalae</taxon>
        <taxon>rosids</taxon>
        <taxon>fabids</taxon>
        <taxon>Malpighiales</taxon>
        <taxon>Euphorbiaceae</taxon>
        <taxon>Crotonoideae</taxon>
        <taxon>Micrandreae</taxon>
        <taxon>Hevea</taxon>
    </lineage>
</organism>
<dbReference type="Proteomes" id="UP000467840">
    <property type="component" value="Chromosome 8"/>
</dbReference>
<reference evidence="3 4" key="1">
    <citation type="journal article" date="2020" name="Mol. Plant">
        <title>The Chromosome-Based Rubber Tree Genome Provides New Insights into Spurge Genome Evolution and Rubber Biosynthesis.</title>
        <authorList>
            <person name="Liu J."/>
            <person name="Shi C."/>
            <person name="Shi C.C."/>
            <person name="Li W."/>
            <person name="Zhang Q.J."/>
            <person name="Zhang Y."/>
            <person name="Li K."/>
            <person name="Lu H.F."/>
            <person name="Shi C."/>
            <person name="Zhu S.T."/>
            <person name="Xiao Z.Y."/>
            <person name="Nan H."/>
            <person name="Yue Y."/>
            <person name="Zhu X.G."/>
            <person name="Wu Y."/>
            <person name="Hong X.N."/>
            <person name="Fan G.Y."/>
            <person name="Tong Y."/>
            <person name="Zhang D."/>
            <person name="Mao C.L."/>
            <person name="Liu Y.L."/>
            <person name="Hao S.J."/>
            <person name="Liu W.Q."/>
            <person name="Lv M.Q."/>
            <person name="Zhang H.B."/>
            <person name="Liu Y."/>
            <person name="Hu-Tang G.R."/>
            <person name="Wang J.P."/>
            <person name="Wang J.H."/>
            <person name="Sun Y.H."/>
            <person name="Ni S.B."/>
            <person name="Chen W.B."/>
            <person name="Zhang X.C."/>
            <person name="Jiao Y.N."/>
            <person name="Eichler E.E."/>
            <person name="Li G.H."/>
            <person name="Liu X."/>
            <person name="Gao L.Z."/>
        </authorList>
    </citation>
    <scope>NUCLEOTIDE SEQUENCE [LARGE SCALE GENOMIC DNA]</scope>
    <source>
        <strain evidence="4">cv. GT1</strain>
        <tissue evidence="3">Leaf</tissue>
    </source>
</reference>
<name>A0A6A6KH97_HEVBR</name>
<protein>
    <submittedName>
        <fullName evidence="3">Uncharacterized protein</fullName>
    </submittedName>
</protein>
<evidence type="ECO:0000256" key="2">
    <source>
        <dbReference type="SAM" id="Phobius"/>
    </source>
</evidence>
<keyword evidence="2" id="KW-0472">Membrane</keyword>
<evidence type="ECO:0000256" key="1">
    <source>
        <dbReference type="SAM" id="MobiDB-lite"/>
    </source>
</evidence>
<keyword evidence="4" id="KW-1185">Reference proteome</keyword>
<evidence type="ECO:0000313" key="4">
    <source>
        <dbReference type="Proteomes" id="UP000467840"/>
    </source>
</evidence>
<dbReference type="PANTHER" id="PTHR47177:SF3">
    <property type="entry name" value="F18C1.6 PROTEIN"/>
    <property type="match status" value="1"/>
</dbReference>
<feature type="transmembrane region" description="Helical" evidence="2">
    <location>
        <begin position="170"/>
        <end position="190"/>
    </location>
</feature>
<keyword evidence="2" id="KW-1133">Transmembrane helix</keyword>
<accession>A0A6A6KH97</accession>
<keyword evidence="2" id="KW-0812">Transmembrane</keyword>
<dbReference type="EMBL" id="JAAGAX010000016">
    <property type="protein sequence ID" value="KAF2288290.1"/>
    <property type="molecule type" value="Genomic_DNA"/>
</dbReference>
<dbReference type="PANTHER" id="PTHR47177">
    <property type="entry name" value="F18C1.6 PROTEIN"/>
    <property type="match status" value="1"/>
</dbReference>
<evidence type="ECO:0000313" key="3">
    <source>
        <dbReference type="EMBL" id="KAF2288290.1"/>
    </source>
</evidence>
<gene>
    <name evidence="3" type="ORF">GH714_005837</name>
</gene>
<comment type="caution">
    <text evidence="3">The sequence shown here is derived from an EMBL/GenBank/DDBJ whole genome shotgun (WGS) entry which is preliminary data.</text>
</comment>
<sequence length="261" mass="28970">MNNMAVRADGISAANLHSDPSNPQIDQCRETTIQNSRTQELGSWQSTFLDVRLQDHPSSSLQNGDLFSIRSSQLRTQAVQDPSVTTTERSVSLTLWPELTGINSISGYEQFHQCNSRLGIASEINLAPHKAREESQFYVVKEQLQSMVKSHLKSLSQDIELDNLDKFHEFLVVSGLLFGCIVGVFAFTMYQKCSNCVISSAAGPDTFKEIARSSTHTILAGCGLEHKRSEVQFMPPPSICTHGERMAAGQTSNERFLLILF</sequence>
<proteinExistence type="predicted"/>
<feature type="region of interest" description="Disordered" evidence="1">
    <location>
        <begin position="1"/>
        <end position="25"/>
    </location>
</feature>
<dbReference type="AlphaFoldDB" id="A0A6A6KH97"/>